<dbReference type="Pfam" id="PF01008">
    <property type="entry name" value="IF-2B"/>
    <property type="match status" value="1"/>
</dbReference>
<keyword evidence="6" id="KW-1185">Reference proteome</keyword>
<dbReference type="PANTHER" id="PTHR43475">
    <property type="entry name" value="METHYLTHIORIBOSE-1-PHOSPHATE ISOMERASE"/>
    <property type="match status" value="1"/>
</dbReference>
<feature type="region of interest" description="Disordered" evidence="3">
    <location>
        <begin position="1"/>
        <end position="21"/>
    </location>
</feature>
<dbReference type="EMBL" id="LASV01000170">
    <property type="protein sequence ID" value="KKA21763.1"/>
    <property type="molecule type" value="Genomic_DNA"/>
</dbReference>
<dbReference type="SUPFAM" id="SSF100950">
    <property type="entry name" value="NagB/RpiA/CoA transferase-like"/>
    <property type="match status" value="1"/>
</dbReference>
<dbReference type="OrthoDB" id="206213at2759"/>
<dbReference type="STRING" id="1408163.A0A0F4YVX1"/>
<evidence type="ECO:0000256" key="2">
    <source>
        <dbReference type="RuleBase" id="RU003814"/>
    </source>
</evidence>
<gene>
    <name evidence="5" type="ORF">T310_4212</name>
</gene>
<dbReference type="RefSeq" id="XP_013328375.1">
    <property type="nucleotide sequence ID" value="XM_013472921.1"/>
</dbReference>
<organism evidence="5 6">
    <name type="scientific">Rasamsonia emersonii (strain ATCC 16479 / CBS 393.64 / IMI 116815)</name>
    <dbReference type="NCBI Taxonomy" id="1408163"/>
    <lineage>
        <taxon>Eukaryota</taxon>
        <taxon>Fungi</taxon>
        <taxon>Dikarya</taxon>
        <taxon>Ascomycota</taxon>
        <taxon>Pezizomycotina</taxon>
        <taxon>Eurotiomycetes</taxon>
        <taxon>Eurotiomycetidae</taxon>
        <taxon>Eurotiales</taxon>
        <taxon>Trichocomaceae</taxon>
        <taxon>Rasamsonia</taxon>
    </lineage>
</organism>
<accession>A0A0F4YVX1</accession>
<dbReference type="PANTHER" id="PTHR43475:SF3">
    <property type="entry name" value="TRANSLATION INITIATION FACTOR EIF-2B SUBUNIT FAMILY PROTEIN (AFU_ORTHOLOGUE AFUA_2G14290)"/>
    <property type="match status" value="1"/>
</dbReference>
<dbReference type="InterPro" id="IPR000649">
    <property type="entry name" value="IF-2B-related"/>
</dbReference>
<dbReference type="GO" id="GO:0019509">
    <property type="term" value="P:L-methionine salvage from methylthioadenosine"/>
    <property type="evidence" value="ECO:0007669"/>
    <property type="project" value="TreeGrafter"/>
</dbReference>
<dbReference type="AlphaFoldDB" id="A0A0F4YVX1"/>
<dbReference type="InterPro" id="IPR037171">
    <property type="entry name" value="NagB/RpiA_transferase-like"/>
</dbReference>
<comment type="similarity">
    <text evidence="1 2">Belongs to the eIF-2B alpha/beta/delta subunits family.</text>
</comment>
<dbReference type="Gene3D" id="3.40.50.10470">
    <property type="entry name" value="Translation initiation factor eif-2b, domain 2"/>
    <property type="match status" value="1"/>
</dbReference>
<evidence type="ECO:0000256" key="3">
    <source>
        <dbReference type="SAM" id="MobiDB-lite"/>
    </source>
</evidence>
<dbReference type="InterPro" id="IPR015797">
    <property type="entry name" value="NUDIX_hydrolase-like_dom_sf"/>
</dbReference>
<sequence>MSNTEQKGPQPAQQQHDKPLKKRAVVSSFLFKFPDGGPSASSTRDGKKPLVALFRRSGLNPLATAWREIQEETTLTSSSVTFFRKGKEYSFADPSVGREWTIYAFAFRLKSKEEGGQDEEGIKTDWEHEGWEWHDPDAVVAVDDEEAFGGVPRLKESLRRVWFEGDFGAQSAAGRTLAAGLERLQADHESGSRQLAAIALGVFRETVAEMGGPDGGNSEAWWEKARMAAWHLWKNGRESMGAPILNALIAALVDIEPIVLDTEGKENNKRDPILAAIDRLIEKRKSTTARISDAFASYIQRNVLNRKEDSSLTILTLSASSTIRDCIVHAAISSNAQFVDLRVLESRPLYEGVSVASAILSDFRSQPNAPRIHVSIYTDASAALASGGVDILLLGADRISADGAVSNKTGSLPAILSARCVSPSTKVVVLSELEKVAEPGDPHSHVVEENNPEEVIQAWRHSGVKGVNVIDEALKTQAQQQEDGKATVSVKNIYFEWVQPEMINGFDAYVCEEGVRTVAEIKERSAWVGEQIERFFGGL</sequence>
<protein>
    <recommendedName>
        <fullName evidence="4">Nudix hydrolase domain-containing protein</fullName>
    </recommendedName>
</protein>
<dbReference type="InterPro" id="IPR000086">
    <property type="entry name" value="NUDIX_hydrolase_dom"/>
</dbReference>
<reference evidence="5 6" key="1">
    <citation type="submission" date="2015-04" db="EMBL/GenBank/DDBJ databases">
        <authorList>
            <person name="Heijne W.H."/>
            <person name="Fedorova N.D."/>
            <person name="Nierman W.C."/>
            <person name="Vollebregt A.W."/>
            <person name="Zhao Z."/>
            <person name="Wu L."/>
            <person name="Kumar M."/>
            <person name="Stam H."/>
            <person name="van den Berg M.A."/>
            <person name="Pel H.J."/>
        </authorList>
    </citation>
    <scope>NUCLEOTIDE SEQUENCE [LARGE SCALE GENOMIC DNA]</scope>
    <source>
        <strain evidence="5 6">CBS 393.64</strain>
    </source>
</reference>
<evidence type="ECO:0000313" key="6">
    <source>
        <dbReference type="Proteomes" id="UP000053958"/>
    </source>
</evidence>
<name>A0A0F4YVX1_RASE3</name>
<dbReference type="GO" id="GO:0046523">
    <property type="term" value="F:S-methyl-5-thioribose-1-phosphate isomerase activity"/>
    <property type="evidence" value="ECO:0007669"/>
    <property type="project" value="TreeGrafter"/>
</dbReference>
<dbReference type="Proteomes" id="UP000053958">
    <property type="component" value="Unassembled WGS sequence"/>
</dbReference>
<feature type="domain" description="Nudix hydrolase" evidence="4">
    <location>
        <begin position="1"/>
        <end position="156"/>
    </location>
</feature>
<evidence type="ECO:0000256" key="1">
    <source>
        <dbReference type="ARBA" id="ARBA00007251"/>
    </source>
</evidence>
<dbReference type="SUPFAM" id="SSF55811">
    <property type="entry name" value="Nudix"/>
    <property type="match status" value="1"/>
</dbReference>
<dbReference type="InterPro" id="IPR042529">
    <property type="entry name" value="IF_2B-like_C"/>
</dbReference>
<comment type="caution">
    <text evidence="5">The sequence shown here is derived from an EMBL/GenBank/DDBJ whole genome shotgun (WGS) entry which is preliminary data.</text>
</comment>
<evidence type="ECO:0000259" key="4">
    <source>
        <dbReference type="PROSITE" id="PS51462"/>
    </source>
</evidence>
<feature type="compositionally biased region" description="Polar residues" evidence="3">
    <location>
        <begin position="1"/>
        <end position="14"/>
    </location>
</feature>
<dbReference type="GeneID" id="25316560"/>
<dbReference type="Pfam" id="PF00293">
    <property type="entry name" value="NUDIX"/>
    <property type="match status" value="1"/>
</dbReference>
<evidence type="ECO:0000313" key="5">
    <source>
        <dbReference type="EMBL" id="KKA21763.1"/>
    </source>
</evidence>
<dbReference type="Gene3D" id="3.90.79.10">
    <property type="entry name" value="Nucleoside Triphosphate Pyrophosphohydrolase"/>
    <property type="match status" value="1"/>
</dbReference>
<proteinExistence type="inferred from homology"/>
<dbReference type="PROSITE" id="PS51462">
    <property type="entry name" value="NUDIX"/>
    <property type="match status" value="1"/>
</dbReference>